<organism evidence="2 3">
    <name type="scientific">Streptomyces laurentii</name>
    <dbReference type="NCBI Taxonomy" id="39478"/>
    <lineage>
        <taxon>Bacteria</taxon>
        <taxon>Bacillati</taxon>
        <taxon>Actinomycetota</taxon>
        <taxon>Actinomycetes</taxon>
        <taxon>Kitasatosporales</taxon>
        <taxon>Streptomycetaceae</taxon>
        <taxon>Streptomyces</taxon>
    </lineage>
</organism>
<evidence type="ECO:0000259" key="1">
    <source>
        <dbReference type="Pfam" id="PF07883"/>
    </source>
</evidence>
<dbReference type="Pfam" id="PF07883">
    <property type="entry name" value="Cupin_2"/>
    <property type="match status" value="1"/>
</dbReference>
<dbReference type="InterPro" id="IPR014710">
    <property type="entry name" value="RmlC-like_jellyroll"/>
</dbReference>
<reference evidence="2 3" key="1">
    <citation type="journal article" date="2016" name="Genome Announc.">
        <title>Complete Genome Sequence of Thiostrepton-Producing Streptomyces laurentii ATCC 31255.</title>
        <authorList>
            <person name="Doi K."/>
            <person name="Fujino Y."/>
            <person name="Nagayoshi Y."/>
            <person name="Ohshima T."/>
            <person name="Ogata S."/>
        </authorList>
    </citation>
    <scope>NUCLEOTIDE SEQUENCE [LARGE SCALE GENOMIC DNA]</scope>
    <source>
        <strain evidence="2 3">ATCC 31255</strain>
    </source>
</reference>
<dbReference type="InterPro" id="IPR013096">
    <property type="entry name" value="Cupin_2"/>
</dbReference>
<gene>
    <name evidence="2" type="ORF">SLA_1498</name>
</gene>
<dbReference type="SUPFAM" id="SSF51182">
    <property type="entry name" value="RmlC-like cupins"/>
    <property type="match status" value="1"/>
</dbReference>
<feature type="domain" description="Cupin type-2" evidence="1">
    <location>
        <begin position="80"/>
        <end position="149"/>
    </location>
</feature>
<dbReference type="AlphaFoldDB" id="A0A160NV03"/>
<name>A0A160NV03_STRLU</name>
<dbReference type="EMBL" id="AP017424">
    <property type="protein sequence ID" value="BAU82437.1"/>
    <property type="molecule type" value="Genomic_DNA"/>
</dbReference>
<protein>
    <submittedName>
        <fullName evidence="2">Cupin 2 barrel domain-containing protein</fullName>
    </submittedName>
</protein>
<dbReference type="Gene3D" id="2.60.120.10">
    <property type="entry name" value="Jelly Rolls"/>
    <property type="match status" value="1"/>
</dbReference>
<evidence type="ECO:0000313" key="2">
    <source>
        <dbReference type="EMBL" id="BAU82437.1"/>
    </source>
</evidence>
<proteinExistence type="predicted"/>
<keyword evidence="3" id="KW-1185">Reference proteome</keyword>
<evidence type="ECO:0000313" key="3">
    <source>
        <dbReference type="Proteomes" id="UP000217676"/>
    </source>
</evidence>
<dbReference type="PANTHER" id="PTHR38599:SF1">
    <property type="entry name" value="CUPIN DOMAIN PROTEIN (AFU_ORTHOLOGUE AFUA_3G13620)"/>
    <property type="match status" value="1"/>
</dbReference>
<accession>A0A160NV03</accession>
<dbReference type="KEGG" id="slau:SLA_1498"/>
<sequence length="174" mass="17138">MGLGTGTTGTGGTRVGARGARLRKALVVAGAVAAVAVVPSAAIATPGSGVGATELAQGTSHGTLPVKPPKGDTDVVFRTITVAPGGTTGWHHHDGQLIAVVRSGTLTRTLADCSVEVSKAGDSFIEPAGANKVHTGRNLGTEPVVLYVTYLLPKGAPMSVDEPAPACAPAGKAG</sequence>
<dbReference type="RefSeq" id="WP_359885276.1">
    <property type="nucleotide sequence ID" value="NZ_JBEYHT010000090.1"/>
</dbReference>
<dbReference type="PANTHER" id="PTHR38599">
    <property type="entry name" value="CUPIN DOMAIN PROTEIN (AFU_ORTHOLOGUE AFUA_3G13620)"/>
    <property type="match status" value="1"/>
</dbReference>
<dbReference type="Proteomes" id="UP000217676">
    <property type="component" value="Chromosome"/>
</dbReference>
<dbReference type="InterPro" id="IPR011051">
    <property type="entry name" value="RmlC_Cupin_sf"/>
</dbReference>